<evidence type="ECO:0000313" key="10">
    <source>
        <dbReference type="EMBL" id="BBH49597.1"/>
    </source>
</evidence>
<keyword evidence="11" id="KW-1185">Reference proteome</keyword>
<proteinExistence type="inferred from homology"/>
<evidence type="ECO:0000256" key="4">
    <source>
        <dbReference type="ARBA" id="ARBA00022884"/>
    </source>
</evidence>
<dbReference type="GO" id="GO:0015935">
    <property type="term" value="C:small ribosomal subunit"/>
    <property type="evidence" value="ECO:0007669"/>
    <property type="project" value="InterPro"/>
</dbReference>
<evidence type="ECO:0000256" key="3">
    <source>
        <dbReference type="ARBA" id="ARBA00022730"/>
    </source>
</evidence>
<dbReference type="InterPro" id="IPR000235">
    <property type="entry name" value="Ribosomal_uS7"/>
</dbReference>
<dbReference type="HAMAP" id="MF_00480_B">
    <property type="entry name" value="Ribosomal_uS7_B"/>
    <property type="match status" value="1"/>
</dbReference>
<dbReference type="Pfam" id="PF00177">
    <property type="entry name" value="Ribosomal_S7"/>
    <property type="match status" value="1"/>
</dbReference>
<dbReference type="Gene3D" id="1.10.455.10">
    <property type="entry name" value="Ribosomal protein S7 domain"/>
    <property type="match status" value="1"/>
</dbReference>
<dbReference type="OrthoDB" id="9807653at2"/>
<organism evidence="10 11">
    <name type="scientific">Parolsenella catena</name>
    <dbReference type="NCBI Taxonomy" id="2003188"/>
    <lineage>
        <taxon>Bacteria</taxon>
        <taxon>Bacillati</taxon>
        <taxon>Actinomycetota</taxon>
        <taxon>Coriobacteriia</taxon>
        <taxon>Coriobacteriales</taxon>
        <taxon>Atopobiaceae</taxon>
        <taxon>Parolsenella</taxon>
    </lineage>
</organism>
<dbReference type="InterPro" id="IPR020606">
    <property type="entry name" value="Ribosomal_uS7_CS"/>
</dbReference>
<keyword evidence="2 7" id="KW-0820">tRNA-binding</keyword>
<dbReference type="FunFam" id="1.10.455.10:FF:000001">
    <property type="entry name" value="30S ribosomal protein S7"/>
    <property type="match status" value="1"/>
</dbReference>
<evidence type="ECO:0000256" key="2">
    <source>
        <dbReference type="ARBA" id="ARBA00022555"/>
    </source>
</evidence>
<comment type="similarity">
    <text evidence="1 7 8">Belongs to the universal ribosomal protein uS7 family.</text>
</comment>
<dbReference type="InterPro" id="IPR005717">
    <property type="entry name" value="Ribosomal_uS7_bac/org-type"/>
</dbReference>
<keyword evidence="4 7" id="KW-0694">RNA-binding</keyword>
<comment type="function">
    <text evidence="7">One of the primary rRNA binding proteins, it binds directly to 16S rRNA where it nucleates assembly of the head domain of the 30S subunit. Is located at the subunit interface close to the decoding center, probably blocks exit of the E-site tRNA.</text>
</comment>
<dbReference type="NCBIfam" id="TIGR01029">
    <property type="entry name" value="rpsG_bact"/>
    <property type="match status" value="1"/>
</dbReference>
<gene>
    <name evidence="7 10" type="primary">rpsG</name>
    <name evidence="10" type="ORF">Pcatena_01840</name>
</gene>
<reference evidence="11" key="1">
    <citation type="submission" date="2018-11" db="EMBL/GenBank/DDBJ databases">
        <title>Comparative genomics of Parolsenella catena and Libanicoccus massiliensis: Reclassification of Libanicoccus massiliensis as Parolsenella massiliensis comb. nov.</title>
        <authorList>
            <person name="Sakamoto M."/>
            <person name="Ikeyama N."/>
            <person name="Murakami T."/>
            <person name="Mori H."/>
            <person name="Yuki M."/>
            <person name="Ohkuma M."/>
        </authorList>
    </citation>
    <scope>NUCLEOTIDE SEQUENCE [LARGE SCALE GENOMIC DNA]</scope>
    <source>
        <strain evidence="11">JCM 31932</strain>
    </source>
</reference>
<dbReference type="PANTHER" id="PTHR11205">
    <property type="entry name" value="RIBOSOMAL PROTEIN S7"/>
    <property type="match status" value="1"/>
</dbReference>
<evidence type="ECO:0000256" key="7">
    <source>
        <dbReference type="HAMAP-Rule" id="MF_00480"/>
    </source>
</evidence>
<evidence type="ECO:0000256" key="5">
    <source>
        <dbReference type="ARBA" id="ARBA00022980"/>
    </source>
</evidence>
<evidence type="ECO:0000256" key="8">
    <source>
        <dbReference type="RuleBase" id="RU003619"/>
    </source>
</evidence>
<dbReference type="GO" id="GO:0000049">
    <property type="term" value="F:tRNA binding"/>
    <property type="evidence" value="ECO:0007669"/>
    <property type="project" value="UniProtKB-UniRule"/>
</dbReference>
<dbReference type="PIRSF" id="PIRSF002122">
    <property type="entry name" value="RPS7p_RPS7a_RPS5e_RPS7o"/>
    <property type="match status" value="1"/>
</dbReference>
<dbReference type="PROSITE" id="PS00052">
    <property type="entry name" value="RIBOSOMAL_S7"/>
    <property type="match status" value="1"/>
</dbReference>
<sequence length="157" mass="17930">MPRRASANHRREVTPDAVYNNRLVTQLINKVLLDGKKSVAERIVYGAFDLVKEKTESDPLSVFKKAMDNVRPTLECKPKRVGGATYQVPMEVNSRRATTLAIRWIVTFSRARKEKTMAERLANEIIDASNGVGASVKKREDMYKMAEANRAFSHYRW</sequence>
<dbReference type="InterPro" id="IPR023798">
    <property type="entry name" value="Ribosomal_uS7_dom"/>
</dbReference>
<evidence type="ECO:0000259" key="9">
    <source>
        <dbReference type="Pfam" id="PF00177"/>
    </source>
</evidence>
<dbReference type="InterPro" id="IPR036823">
    <property type="entry name" value="Ribosomal_uS7_dom_sf"/>
</dbReference>
<evidence type="ECO:0000256" key="6">
    <source>
        <dbReference type="ARBA" id="ARBA00023274"/>
    </source>
</evidence>
<keyword evidence="5 7" id="KW-0689">Ribosomal protein</keyword>
<dbReference type="GO" id="GO:0019843">
    <property type="term" value="F:rRNA binding"/>
    <property type="evidence" value="ECO:0007669"/>
    <property type="project" value="UniProtKB-UniRule"/>
</dbReference>
<protein>
    <recommendedName>
        <fullName evidence="7">Small ribosomal subunit protein uS7</fullName>
    </recommendedName>
</protein>
<dbReference type="RefSeq" id="WP_126420816.1">
    <property type="nucleotide sequence ID" value="NZ_AP019367.1"/>
</dbReference>
<dbReference type="GeneID" id="88848333"/>
<accession>A0A3G9JVY0</accession>
<dbReference type="SUPFAM" id="SSF47973">
    <property type="entry name" value="Ribosomal protein S7"/>
    <property type="match status" value="1"/>
</dbReference>
<dbReference type="Proteomes" id="UP000273154">
    <property type="component" value="Chromosome"/>
</dbReference>
<dbReference type="CDD" id="cd14869">
    <property type="entry name" value="uS7_Bacteria"/>
    <property type="match status" value="1"/>
</dbReference>
<dbReference type="KEGG" id="pcat:Pcatena_01840"/>
<dbReference type="GO" id="GO:0003735">
    <property type="term" value="F:structural constituent of ribosome"/>
    <property type="evidence" value="ECO:0007669"/>
    <property type="project" value="InterPro"/>
</dbReference>
<dbReference type="GO" id="GO:0006412">
    <property type="term" value="P:translation"/>
    <property type="evidence" value="ECO:0007669"/>
    <property type="project" value="UniProtKB-UniRule"/>
</dbReference>
<evidence type="ECO:0000313" key="11">
    <source>
        <dbReference type="Proteomes" id="UP000273154"/>
    </source>
</evidence>
<comment type="subunit">
    <text evidence="7">Part of the 30S ribosomal subunit. Contacts proteins S9 and S11.</text>
</comment>
<dbReference type="AlphaFoldDB" id="A0A3G9JVY0"/>
<dbReference type="EMBL" id="AP019367">
    <property type="protein sequence ID" value="BBH49597.1"/>
    <property type="molecule type" value="Genomic_DNA"/>
</dbReference>
<keyword evidence="6 7" id="KW-0687">Ribonucleoprotein</keyword>
<evidence type="ECO:0000256" key="1">
    <source>
        <dbReference type="ARBA" id="ARBA00007151"/>
    </source>
</evidence>
<keyword evidence="3 7" id="KW-0699">rRNA-binding</keyword>
<name>A0A3G9JVY0_9ACTN</name>
<feature type="domain" description="Small ribosomal subunit protein uS7" evidence="9">
    <location>
        <begin position="5"/>
        <end position="150"/>
    </location>
</feature>